<comment type="caution">
    <text evidence="2">The sequence shown here is derived from an EMBL/GenBank/DDBJ whole genome shotgun (WGS) entry which is preliminary data.</text>
</comment>
<proteinExistence type="predicted"/>
<dbReference type="RefSeq" id="WP_062235722.1">
    <property type="nucleotide sequence ID" value="NZ_JBPJFL010000002.1"/>
</dbReference>
<dbReference type="SUPFAM" id="SSF53335">
    <property type="entry name" value="S-adenosyl-L-methionine-dependent methyltransferases"/>
    <property type="match status" value="1"/>
</dbReference>
<organism evidence="2 3">
    <name type="scientific">Streptomyces griseorubiginosus</name>
    <dbReference type="NCBI Taxonomy" id="67304"/>
    <lineage>
        <taxon>Bacteria</taxon>
        <taxon>Bacillati</taxon>
        <taxon>Actinomycetota</taxon>
        <taxon>Actinomycetes</taxon>
        <taxon>Kitasatosporales</taxon>
        <taxon>Streptomycetaceae</taxon>
        <taxon>Streptomyces</taxon>
    </lineage>
</organism>
<reference evidence="2 3" key="1">
    <citation type="submission" date="2015-10" db="EMBL/GenBank/DDBJ databases">
        <title>Draft genome sequence of Streptomyces griseorubiginosus DSM 40469, type strain for the species Streptomyces griseorubiginosus.</title>
        <authorList>
            <person name="Ruckert C."/>
            <person name="Winkler A."/>
            <person name="Kalinowski J."/>
            <person name="Kampfer P."/>
            <person name="Glaeser S."/>
        </authorList>
    </citation>
    <scope>NUCLEOTIDE SEQUENCE [LARGE SCALE GENOMIC DNA]</scope>
    <source>
        <strain evidence="2 3">DSM 40469</strain>
    </source>
</reference>
<keyword evidence="3" id="KW-1185">Reference proteome</keyword>
<name>A0A101S5W5_9ACTN</name>
<protein>
    <submittedName>
        <fullName evidence="2">Transferase</fullName>
    </submittedName>
</protein>
<dbReference type="InterPro" id="IPR029063">
    <property type="entry name" value="SAM-dependent_MTases_sf"/>
</dbReference>
<feature type="region of interest" description="Disordered" evidence="1">
    <location>
        <begin position="208"/>
        <end position="231"/>
    </location>
</feature>
<dbReference type="PANTHER" id="PTHR43167:SF1">
    <property type="entry name" value="PUTATIVE (AFU_ORTHOLOGUE AFUA_6G01830)-RELATED"/>
    <property type="match status" value="1"/>
</dbReference>
<sequence>MSLSGTDAYDRETGLPPLVERALAAARAHGFPYSCRPEQGRLLHALAGGAREAIGETGTGCGVGLAWLASGARDGVRLVSVERDPEWAQVASEVFADRPDVRVLCGDWTRVEADGPYDLLVLDGGGTGKTPADAPADPARLLVPGGRIVVDDFTPATDWPPRHGESVDRPRLHWLEHPALDTIEIPLAADLATLVGMRRRSASARLPSLEQAPGELGDHLPPDPLLVRGGE</sequence>
<dbReference type="EMBL" id="LMWV01000006">
    <property type="protein sequence ID" value="KUN68064.1"/>
    <property type="molecule type" value="Genomic_DNA"/>
</dbReference>
<evidence type="ECO:0000256" key="1">
    <source>
        <dbReference type="SAM" id="MobiDB-lite"/>
    </source>
</evidence>
<dbReference type="AlphaFoldDB" id="A0A101S5W5"/>
<accession>A0A101S5W5</accession>
<gene>
    <name evidence="2" type="ORF">AQJ54_08855</name>
</gene>
<dbReference type="Gene3D" id="3.40.50.150">
    <property type="entry name" value="Vaccinia Virus protein VP39"/>
    <property type="match status" value="1"/>
</dbReference>
<evidence type="ECO:0000313" key="3">
    <source>
        <dbReference type="Proteomes" id="UP000054375"/>
    </source>
</evidence>
<dbReference type="Proteomes" id="UP000054375">
    <property type="component" value="Unassembled WGS sequence"/>
</dbReference>
<dbReference type="Pfam" id="PF13578">
    <property type="entry name" value="Methyltransf_24"/>
    <property type="match status" value="1"/>
</dbReference>
<keyword evidence="2" id="KW-0808">Transferase</keyword>
<dbReference type="PANTHER" id="PTHR43167">
    <property type="entry name" value="PUTATIVE (AFU_ORTHOLOGUE AFUA_6G01830)-RELATED"/>
    <property type="match status" value="1"/>
</dbReference>
<dbReference type="GO" id="GO:0016740">
    <property type="term" value="F:transferase activity"/>
    <property type="evidence" value="ECO:0007669"/>
    <property type="project" value="UniProtKB-KW"/>
</dbReference>
<evidence type="ECO:0000313" key="2">
    <source>
        <dbReference type="EMBL" id="KUN68064.1"/>
    </source>
</evidence>
<dbReference type="CDD" id="cd02440">
    <property type="entry name" value="AdoMet_MTases"/>
    <property type="match status" value="1"/>
</dbReference>